<feature type="transmembrane region" description="Helical" evidence="1">
    <location>
        <begin position="111"/>
        <end position="127"/>
    </location>
</feature>
<keyword evidence="1" id="KW-0472">Membrane</keyword>
<sequence>MSISRLLVWSRLVWSRLVRSICWSRLVWSISWSGMVRSRLRVCRGMGRVSWSCSWGWLRMFWSLLWVRWSTMVSMVVTIGSTMSRKGGEGFLFSRYRQSQAGNSDENLKKMKWNIIFILVIIMLFIFK</sequence>
<accession>A0A0K2VC64</accession>
<dbReference type="EMBL" id="HACA01030155">
    <property type="protein sequence ID" value="CDW47516.1"/>
    <property type="molecule type" value="Transcribed_RNA"/>
</dbReference>
<evidence type="ECO:0000256" key="1">
    <source>
        <dbReference type="SAM" id="Phobius"/>
    </source>
</evidence>
<protein>
    <submittedName>
        <fullName evidence="2">Uncharacterized protein</fullName>
    </submittedName>
</protein>
<reference evidence="2" key="1">
    <citation type="submission" date="2014-05" db="EMBL/GenBank/DDBJ databases">
        <authorList>
            <person name="Chronopoulou M."/>
        </authorList>
    </citation>
    <scope>NUCLEOTIDE SEQUENCE</scope>
    <source>
        <tissue evidence="2">Whole organism</tissue>
    </source>
</reference>
<name>A0A0K2VC64_LEPSM</name>
<evidence type="ECO:0000313" key="2">
    <source>
        <dbReference type="EMBL" id="CDW47516.1"/>
    </source>
</evidence>
<keyword evidence="1" id="KW-0812">Transmembrane</keyword>
<proteinExistence type="predicted"/>
<dbReference type="AlphaFoldDB" id="A0A0K2VC64"/>
<feature type="non-terminal residue" evidence="2">
    <location>
        <position position="128"/>
    </location>
</feature>
<organism evidence="2">
    <name type="scientific">Lepeophtheirus salmonis</name>
    <name type="common">Salmon louse</name>
    <name type="synonym">Caligus salmonis</name>
    <dbReference type="NCBI Taxonomy" id="72036"/>
    <lineage>
        <taxon>Eukaryota</taxon>
        <taxon>Metazoa</taxon>
        <taxon>Ecdysozoa</taxon>
        <taxon>Arthropoda</taxon>
        <taxon>Crustacea</taxon>
        <taxon>Multicrustacea</taxon>
        <taxon>Hexanauplia</taxon>
        <taxon>Copepoda</taxon>
        <taxon>Siphonostomatoida</taxon>
        <taxon>Caligidae</taxon>
        <taxon>Lepeophtheirus</taxon>
    </lineage>
</organism>
<keyword evidence="1" id="KW-1133">Transmembrane helix</keyword>